<dbReference type="PANTHER" id="PTHR23511:SF5">
    <property type="entry name" value="MAJOR FACILITATOR-TYPE TRANSPORTER HXNZ-RELATED"/>
    <property type="match status" value="1"/>
</dbReference>
<accession>A0A8T2USP1</accession>
<evidence type="ECO:0000256" key="5">
    <source>
        <dbReference type="ARBA" id="ARBA00023136"/>
    </source>
</evidence>
<dbReference type="GO" id="GO:0022857">
    <property type="term" value="F:transmembrane transporter activity"/>
    <property type="evidence" value="ECO:0007669"/>
    <property type="project" value="InterPro"/>
</dbReference>
<evidence type="ECO:0000313" key="8">
    <source>
        <dbReference type="EMBL" id="KAH7437768.1"/>
    </source>
</evidence>
<organism evidence="8 9">
    <name type="scientific">Ceratopteris richardii</name>
    <name type="common">Triangle waterfern</name>
    <dbReference type="NCBI Taxonomy" id="49495"/>
    <lineage>
        <taxon>Eukaryota</taxon>
        <taxon>Viridiplantae</taxon>
        <taxon>Streptophyta</taxon>
        <taxon>Embryophyta</taxon>
        <taxon>Tracheophyta</taxon>
        <taxon>Polypodiopsida</taxon>
        <taxon>Polypodiidae</taxon>
        <taxon>Polypodiales</taxon>
        <taxon>Pteridineae</taxon>
        <taxon>Pteridaceae</taxon>
        <taxon>Parkerioideae</taxon>
        <taxon>Ceratopteris</taxon>
    </lineage>
</organism>
<protein>
    <recommendedName>
        <fullName evidence="7">Major facilitator superfamily (MFS) profile domain-containing protein</fullName>
    </recommendedName>
</protein>
<dbReference type="Gene3D" id="1.20.1250.20">
    <property type="entry name" value="MFS general substrate transporter like domains"/>
    <property type="match status" value="1"/>
</dbReference>
<feature type="transmembrane region" description="Helical" evidence="6">
    <location>
        <begin position="236"/>
        <end position="253"/>
    </location>
</feature>
<feature type="transmembrane region" description="Helical" evidence="6">
    <location>
        <begin position="415"/>
        <end position="434"/>
    </location>
</feature>
<feature type="transmembrane region" description="Helical" evidence="6">
    <location>
        <begin position="321"/>
        <end position="342"/>
    </location>
</feature>
<keyword evidence="9" id="KW-1185">Reference proteome</keyword>
<feature type="transmembrane region" description="Helical" evidence="6">
    <location>
        <begin position="207"/>
        <end position="224"/>
    </location>
</feature>
<keyword evidence="5 6" id="KW-0472">Membrane</keyword>
<gene>
    <name evidence="8" type="ORF">KP509_05G087700</name>
</gene>
<reference evidence="8" key="1">
    <citation type="submission" date="2021-08" db="EMBL/GenBank/DDBJ databases">
        <title>WGS assembly of Ceratopteris richardii.</title>
        <authorList>
            <person name="Marchant D.B."/>
            <person name="Chen G."/>
            <person name="Jenkins J."/>
            <person name="Shu S."/>
            <person name="Leebens-Mack J."/>
            <person name="Grimwood J."/>
            <person name="Schmutz J."/>
            <person name="Soltis P."/>
            <person name="Soltis D."/>
            <person name="Chen Z.-H."/>
        </authorList>
    </citation>
    <scope>NUCLEOTIDE SEQUENCE</scope>
    <source>
        <strain evidence="8">Whitten #5841</strain>
        <tissue evidence="8">Leaf</tissue>
    </source>
</reference>
<comment type="subcellular location">
    <subcellularLocation>
        <location evidence="1">Membrane</location>
        <topology evidence="1">Multi-pass membrane protein</topology>
    </subcellularLocation>
</comment>
<dbReference type="Proteomes" id="UP000825935">
    <property type="component" value="Chromosome 5"/>
</dbReference>
<dbReference type="SUPFAM" id="SSF103473">
    <property type="entry name" value="MFS general substrate transporter"/>
    <property type="match status" value="1"/>
</dbReference>
<dbReference type="GO" id="GO:0016020">
    <property type="term" value="C:membrane"/>
    <property type="evidence" value="ECO:0007669"/>
    <property type="project" value="UniProtKB-SubCell"/>
</dbReference>
<keyword evidence="4 6" id="KW-1133">Transmembrane helix</keyword>
<evidence type="ECO:0000256" key="2">
    <source>
        <dbReference type="ARBA" id="ARBA00022448"/>
    </source>
</evidence>
<dbReference type="EMBL" id="CM035410">
    <property type="protein sequence ID" value="KAH7437768.1"/>
    <property type="molecule type" value="Genomic_DNA"/>
</dbReference>
<dbReference type="InterPro" id="IPR036259">
    <property type="entry name" value="MFS_trans_sf"/>
</dbReference>
<dbReference type="PANTHER" id="PTHR23511">
    <property type="entry name" value="SYNAPTIC VESICLE GLYCOPROTEIN 2"/>
    <property type="match status" value="1"/>
</dbReference>
<evidence type="ECO:0000256" key="1">
    <source>
        <dbReference type="ARBA" id="ARBA00004141"/>
    </source>
</evidence>
<evidence type="ECO:0000256" key="6">
    <source>
        <dbReference type="SAM" id="Phobius"/>
    </source>
</evidence>
<evidence type="ECO:0000313" key="9">
    <source>
        <dbReference type="Proteomes" id="UP000825935"/>
    </source>
</evidence>
<feature type="transmembrane region" description="Helical" evidence="6">
    <location>
        <begin position="259"/>
        <end position="282"/>
    </location>
</feature>
<evidence type="ECO:0000256" key="4">
    <source>
        <dbReference type="ARBA" id="ARBA00022989"/>
    </source>
</evidence>
<dbReference type="OrthoDB" id="4139357at2759"/>
<keyword evidence="3 6" id="KW-0812">Transmembrane</keyword>
<sequence length="496" mass="55287">MRLRQIPSATPTTFYQRGGRRWWRSHFEGRKPTANIRSPILELRRSCCRPGHRRRLRSSRSCCSPLPLLTQCELSLGSIRSYSVFSYSPLKFGLRIRSPSHSMLSAVADDDAEHPLQIRAHRSRNAEDSPGTDKVGYMSVSLKEEEFENCKYTVEHAIETMGFGVFQALVLVYAGMAWVADAMEMMLLSFVGPAVQKSWNLSPTEEGMITSVVFIGMMLGAYFWGALSDMKGRRPGFLFTAMVTFGAGLMSAFSPNYYALLLLRGIVGVGLSGGAVITSWFLEFIPTSNRGLWMVLISMFWTFGTVAEAILAWAIMPSLGWRWLLGLSSVPLLVLLIFYPFVPESPRYLMAKGRADEALEVLRWISRVNKRPLPAGQIHQENWIPVNSGGRPEFLNEAVRLIKTLFSSSMIQSTLLLWIVFFANAFTYYGLVLLTTQLSGQTTACGSTVNASQTIGESIDVYKSALVTSFAGKFTILILIVVLLAPCKCQHCNSIK</sequence>
<dbReference type="AlphaFoldDB" id="A0A8T2USP1"/>
<feature type="transmembrane region" description="Helical" evidence="6">
    <location>
        <begin position="294"/>
        <end position="315"/>
    </location>
</feature>
<dbReference type="PROSITE" id="PS50850">
    <property type="entry name" value="MFS"/>
    <property type="match status" value="1"/>
</dbReference>
<dbReference type="InterPro" id="IPR020846">
    <property type="entry name" value="MFS_dom"/>
</dbReference>
<keyword evidence="2" id="KW-0813">Transport</keyword>
<comment type="caution">
    <text evidence="8">The sequence shown here is derived from an EMBL/GenBank/DDBJ whole genome shotgun (WGS) entry which is preliminary data.</text>
</comment>
<evidence type="ECO:0000256" key="3">
    <source>
        <dbReference type="ARBA" id="ARBA00022692"/>
    </source>
</evidence>
<dbReference type="InterPro" id="IPR005828">
    <property type="entry name" value="MFS_sugar_transport-like"/>
</dbReference>
<name>A0A8T2USP1_CERRI</name>
<evidence type="ECO:0000259" key="7">
    <source>
        <dbReference type="PROSITE" id="PS50850"/>
    </source>
</evidence>
<proteinExistence type="predicted"/>
<feature type="domain" description="Major facilitator superfamily (MFS) profile" evidence="7">
    <location>
        <begin position="170"/>
        <end position="496"/>
    </location>
</feature>
<feature type="transmembrane region" description="Helical" evidence="6">
    <location>
        <begin position="466"/>
        <end position="487"/>
    </location>
</feature>
<feature type="transmembrane region" description="Helical" evidence="6">
    <location>
        <begin position="161"/>
        <end position="180"/>
    </location>
</feature>
<dbReference type="Pfam" id="PF00083">
    <property type="entry name" value="Sugar_tr"/>
    <property type="match status" value="1"/>
</dbReference>